<evidence type="ECO:0000256" key="3">
    <source>
        <dbReference type="ARBA" id="ARBA00022801"/>
    </source>
</evidence>
<evidence type="ECO:0000256" key="6">
    <source>
        <dbReference type="RuleBase" id="RU003435"/>
    </source>
</evidence>
<evidence type="ECO:0000256" key="1">
    <source>
        <dbReference type="ARBA" id="ARBA00022670"/>
    </source>
</evidence>
<gene>
    <name evidence="8" type="ORF">H8709_02410</name>
</gene>
<keyword evidence="1 6" id="KW-0645">Protease</keyword>
<dbReference type="Pfam" id="PF01432">
    <property type="entry name" value="Peptidase_M3"/>
    <property type="match status" value="1"/>
</dbReference>
<evidence type="ECO:0000256" key="4">
    <source>
        <dbReference type="ARBA" id="ARBA00022833"/>
    </source>
</evidence>
<dbReference type="Gene3D" id="1.10.1370.30">
    <property type="match status" value="1"/>
</dbReference>
<sequence>MALSILFSSCAVIDNALDSITGLFRGKPQHKDIDFSQMTYTRPDGDALLALVEKAVTDFDGADSAEKQMEVCNSFSQDMGNFNYMYTIAQIHSYLDATDTFYQDEMSYLDEMSAKIDAKRNTLFRKLVDSPYREDLTKLLGDWQMEDLTMTTKTSAEEVAELKVRENQLVTEYNYLSATATIDYFGEEKLFSSLDSNLQYYLLPVYYQKYNEILGAKFLELISVRQEMAQKLGYDNFIGMGYDAMGRSCYGVNDVEALRADVKKYMVPLYKKMIEQAQLDAANGSDHPSFLLSSDVVPVGGYEGMVENFWKATSQISDETKESSAFMRRNHLYDFEKRENKTDTDMTTIIGGNYYVPYMFISVSGDSFYDATTLLHEFGHYNAMYHKVSPHSYFGSESRSIDVAEIYSQGMEFVAFPYYEDFFGKGADDAKKSQVFSKVETIVNATMQDEFQHRVYAKKDITLEEINEIWADLYKEYGMDLLTSGDMANTMGLSWIDIPHFFLVPFYSIDYTVSASVALQVWEELEDDWQDGYDTYEKLVEAPANLNFLEVIEEAGVDSPFEQDSMKVLSEKIEVYLTR</sequence>
<dbReference type="Proteomes" id="UP000660861">
    <property type="component" value="Unassembled WGS sequence"/>
</dbReference>
<proteinExistence type="inferred from homology"/>
<organism evidence="8 9">
    <name type="scientific">Zongyangia hominis</name>
    <dbReference type="NCBI Taxonomy" id="2763677"/>
    <lineage>
        <taxon>Bacteria</taxon>
        <taxon>Bacillati</taxon>
        <taxon>Bacillota</taxon>
        <taxon>Clostridia</taxon>
        <taxon>Eubacteriales</taxon>
        <taxon>Oscillospiraceae</taxon>
        <taxon>Zongyangia</taxon>
    </lineage>
</organism>
<accession>A0A926ECM2</accession>
<comment type="cofactor">
    <cofactor evidence="6">
        <name>Zn(2+)</name>
        <dbReference type="ChEBI" id="CHEBI:29105"/>
    </cofactor>
    <text evidence="6">Binds 1 zinc ion.</text>
</comment>
<evidence type="ECO:0000259" key="7">
    <source>
        <dbReference type="Pfam" id="PF01432"/>
    </source>
</evidence>
<dbReference type="RefSeq" id="WP_262396773.1">
    <property type="nucleotide sequence ID" value="NZ_JACRTC010000001.1"/>
</dbReference>
<keyword evidence="9" id="KW-1185">Reference proteome</keyword>
<keyword evidence="4 6" id="KW-0862">Zinc</keyword>
<dbReference type="GO" id="GO:0046872">
    <property type="term" value="F:metal ion binding"/>
    <property type="evidence" value="ECO:0007669"/>
    <property type="project" value="UniProtKB-UniRule"/>
</dbReference>
<dbReference type="GO" id="GO:0006508">
    <property type="term" value="P:proteolysis"/>
    <property type="evidence" value="ECO:0007669"/>
    <property type="project" value="UniProtKB-KW"/>
</dbReference>
<evidence type="ECO:0000313" key="9">
    <source>
        <dbReference type="Proteomes" id="UP000660861"/>
    </source>
</evidence>
<evidence type="ECO:0000256" key="2">
    <source>
        <dbReference type="ARBA" id="ARBA00022723"/>
    </source>
</evidence>
<keyword evidence="2 6" id="KW-0479">Metal-binding</keyword>
<dbReference type="GO" id="GO:0004222">
    <property type="term" value="F:metalloendopeptidase activity"/>
    <property type="evidence" value="ECO:0007669"/>
    <property type="project" value="InterPro"/>
</dbReference>
<comment type="caution">
    <text evidence="8">The sequence shown here is derived from an EMBL/GenBank/DDBJ whole genome shotgun (WGS) entry which is preliminary data.</text>
</comment>
<reference evidence="8" key="1">
    <citation type="submission" date="2020-08" db="EMBL/GenBank/DDBJ databases">
        <title>Genome public.</title>
        <authorList>
            <person name="Liu C."/>
            <person name="Sun Q."/>
        </authorList>
    </citation>
    <scope>NUCLEOTIDE SEQUENCE</scope>
    <source>
        <strain evidence="8">NSJ-54</strain>
    </source>
</reference>
<comment type="similarity">
    <text evidence="6">Belongs to the peptidase M3 family.</text>
</comment>
<dbReference type="InterPro" id="IPR001567">
    <property type="entry name" value="Pept_M3A_M3B_dom"/>
</dbReference>
<keyword evidence="5 6" id="KW-0482">Metalloprotease</keyword>
<dbReference type="AlphaFoldDB" id="A0A926ECM2"/>
<dbReference type="SUPFAM" id="SSF55486">
    <property type="entry name" value="Metalloproteases ('zincins'), catalytic domain"/>
    <property type="match status" value="1"/>
</dbReference>
<keyword evidence="3 6" id="KW-0378">Hydrolase</keyword>
<name>A0A926ECM2_9FIRM</name>
<feature type="domain" description="Peptidase M3A/M3B catalytic" evidence="7">
    <location>
        <begin position="316"/>
        <end position="564"/>
    </location>
</feature>
<evidence type="ECO:0000256" key="5">
    <source>
        <dbReference type="ARBA" id="ARBA00023049"/>
    </source>
</evidence>
<dbReference type="EMBL" id="JACRTC010000001">
    <property type="protein sequence ID" value="MBC8569676.1"/>
    <property type="molecule type" value="Genomic_DNA"/>
</dbReference>
<protein>
    <recommendedName>
        <fullName evidence="7">Peptidase M3A/M3B catalytic domain-containing protein</fullName>
    </recommendedName>
</protein>
<evidence type="ECO:0000313" key="8">
    <source>
        <dbReference type="EMBL" id="MBC8569676.1"/>
    </source>
</evidence>